<dbReference type="PROSITE" id="PS50889">
    <property type="entry name" value="S4"/>
    <property type="match status" value="1"/>
</dbReference>
<evidence type="ECO:0000313" key="8">
    <source>
        <dbReference type="EMBL" id="TLD98591.1"/>
    </source>
</evidence>
<dbReference type="InterPro" id="IPR002942">
    <property type="entry name" value="S4_RNA-bd"/>
</dbReference>
<dbReference type="Proteomes" id="UP000029922">
    <property type="component" value="Unassembled WGS sequence"/>
</dbReference>
<keyword evidence="1" id="KW-0820">tRNA-binding</keyword>
<keyword evidence="2" id="KW-0699">rRNA-binding</keyword>
<reference evidence="7 10" key="2">
    <citation type="submission" date="2018-06" db="EMBL/GenBank/DDBJ databases">
        <authorList>
            <consortium name="Pathogen Informatics"/>
            <person name="Doyle S."/>
        </authorList>
    </citation>
    <scope>NUCLEOTIDE SEQUENCE [LARGE SCALE GENOMIC DNA]</scope>
    <source>
        <strain evidence="7 10">NCTC12714</strain>
    </source>
</reference>
<dbReference type="GO" id="GO:0000049">
    <property type="term" value="F:tRNA binding"/>
    <property type="evidence" value="ECO:0007669"/>
    <property type="project" value="UniProtKB-KW"/>
</dbReference>
<dbReference type="Proteomes" id="UP000255139">
    <property type="component" value="Unassembled WGS sequence"/>
</dbReference>
<protein>
    <submittedName>
        <fullName evidence="7">RNA-binding S4 domain-containing protein</fullName>
    </submittedName>
</protein>
<evidence type="ECO:0000256" key="2">
    <source>
        <dbReference type="ARBA" id="ARBA00022730"/>
    </source>
</evidence>
<accession>A0A099TVB0</accession>
<dbReference type="CDD" id="cd00165">
    <property type="entry name" value="S4"/>
    <property type="match status" value="1"/>
</dbReference>
<dbReference type="Gene3D" id="3.10.290.10">
    <property type="entry name" value="RNA-binding S4 domain"/>
    <property type="match status" value="1"/>
</dbReference>
<evidence type="ECO:0000256" key="4">
    <source>
        <dbReference type="ARBA" id="ARBA00022917"/>
    </source>
</evidence>
<reference evidence="8 9" key="1">
    <citation type="journal article" date="2014" name="Genome Announc.">
        <title>Draft genome sequences of eight enterohepatic helicobacter species isolated from both laboratory and wild rodents.</title>
        <authorList>
            <person name="Sheh A."/>
            <person name="Shen Z."/>
            <person name="Fox J.G."/>
        </authorList>
    </citation>
    <scope>NUCLEOTIDE SEQUENCE [LARGE SCALE GENOMIC DNA]</scope>
    <source>
        <strain evidence="8 9">ST1</strain>
    </source>
</reference>
<dbReference type="EMBL" id="UGJE01000002">
    <property type="protein sequence ID" value="STQ85523.1"/>
    <property type="molecule type" value="Genomic_DNA"/>
</dbReference>
<evidence type="ECO:0000259" key="6">
    <source>
        <dbReference type="SMART" id="SM00363"/>
    </source>
</evidence>
<evidence type="ECO:0000313" key="7">
    <source>
        <dbReference type="EMBL" id="STQ85523.1"/>
    </source>
</evidence>
<evidence type="ECO:0000313" key="10">
    <source>
        <dbReference type="Proteomes" id="UP000255139"/>
    </source>
</evidence>
<dbReference type="PIRSF" id="PIRSF038881">
    <property type="entry name" value="RNAbp_HP1423"/>
    <property type="match status" value="1"/>
</dbReference>
<evidence type="ECO:0000256" key="5">
    <source>
        <dbReference type="PROSITE-ProRule" id="PRU00182"/>
    </source>
</evidence>
<evidence type="ECO:0000256" key="3">
    <source>
        <dbReference type="ARBA" id="ARBA00022884"/>
    </source>
</evidence>
<keyword evidence="3 5" id="KW-0694">RNA-binding</keyword>
<keyword evidence="10" id="KW-1185">Reference proteome</keyword>
<feature type="domain" description="RNA-binding S4" evidence="6">
    <location>
        <begin position="1"/>
        <end position="62"/>
    </location>
</feature>
<gene>
    <name evidence="8" type="ORF">LS73_008675</name>
    <name evidence="7" type="ORF">NCTC12714_00308</name>
</gene>
<dbReference type="Pfam" id="PF01479">
    <property type="entry name" value="S4"/>
    <property type="match status" value="1"/>
</dbReference>
<dbReference type="SMART" id="SM00363">
    <property type="entry name" value="S4"/>
    <property type="match status" value="1"/>
</dbReference>
<evidence type="ECO:0000256" key="1">
    <source>
        <dbReference type="ARBA" id="ARBA00022555"/>
    </source>
</evidence>
<organism evidence="7 10">
    <name type="scientific">Helicobacter muridarum</name>
    <dbReference type="NCBI Taxonomy" id="216"/>
    <lineage>
        <taxon>Bacteria</taxon>
        <taxon>Pseudomonadati</taxon>
        <taxon>Campylobacterota</taxon>
        <taxon>Epsilonproteobacteria</taxon>
        <taxon>Campylobacterales</taxon>
        <taxon>Helicobacteraceae</taxon>
        <taxon>Helicobacter</taxon>
    </lineage>
</organism>
<dbReference type="RefSeq" id="WP_034559474.1">
    <property type="nucleotide sequence ID" value="NZ_FZML01000018.1"/>
</dbReference>
<name>A0A099TVB0_9HELI</name>
<dbReference type="SUPFAM" id="SSF55174">
    <property type="entry name" value="Alpha-L RNA-binding motif"/>
    <property type="match status" value="1"/>
</dbReference>
<evidence type="ECO:0000313" key="9">
    <source>
        <dbReference type="Proteomes" id="UP000029922"/>
    </source>
</evidence>
<dbReference type="InterPro" id="IPR036986">
    <property type="entry name" value="S4_RNA-bd_sf"/>
</dbReference>
<proteinExistence type="predicted"/>
<sequence>MRLDKFLNAVNITKRRSLAQDMCKSGVILVNGIQSKGSKEVQINDIITLNFLESSTSYRVLQIPTLKTIPKSQKDQYVERVL</sequence>
<keyword evidence="4" id="KW-0648">Protein biosynthesis</keyword>
<dbReference type="GO" id="GO:0019843">
    <property type="term" value="F:rRNA binding"/>
    <property type="evidence" value="ECO:0007669"/>
    <property type="project" value="UniProtKB-KW"/>
</dbReference>
<dbReference type="OrthoDB" id="9797176at2"/>
<dbReference type="STRING" id="216.LS73_09685"/>
<dbReference type="EMBL" id="JRPD02000027">
    <property type="protein sequence ID" value="TLD98591.1"/>
    <property type="molecule type" value="Genomic_DNA"/>
</dbReference>
<dbReference type="GO" id="GO:0006412">
    <property type="term" value="P:translation"/>
    <property type="evidence" value="ECO:0007669"/>
    <property type="project" value="UniProtKB-KW"/>
</dbReference>
<dbReference type="InterPro" id="IPR025490">
    <property type="entry name" value="RqcP"/>
</dbReference>
<dbReference type="AlphaFoldDB" id="A0A099TVB0"/>